<dbReference type="SMART" id="SM00747">
    <property type="entry name" value="CFEM"/>
    <property type="match status" value="1"/>
</dbReference>
<evidence type="ECO:0000313" key="18">
    <source>
        <dbReference type="EMBL" id="KAF1922778.1"/>
    </source>
</evidence>
<evidence type="ECO:0000256" key="16">
    <source>
        <dbReference type="SAM" id="SignalP"/>
    </source>
</evidence>
<evidence type="ECO:0000256" key="10">
    <source>
        <dbReference type="ARBA" id="ARBA00023136"/>
    </source>
</evidence>
<evidence type="ECO:0000256" key="2">
    <source>
        <dbReference type="ARBA" id="ARBA00004589"/>
    </source>
</evidence>
<feature type="disulfide bond" evidence="14">
    <location>
        <begin position="38"/>
        <end position="69"/>
    </location>
</feature>
<evidence type="ECO:0000256" key="4">
    <source>
        <dbReference type="ARBA" id="ARBA00010031"/>
    </source>
</evidence>
<dbReference type="GO" id="GO:0005576">
    <property type="term" value="C:extracellular region"/>
    <property type="evidence" value="ECO:0007669"/>
    <property type="project" value="UniProtKB-SubCell"/>
</dbReference>
<dbReference type="GO" id="GO:0098552">
    <property type="term" value="C:side of membrane"/>
    <property type="evidence" value="ECO:0007669"/>
    <property type="project" value="UniProtKB-KW"/>
</dbReference>
<keyword evidence="9 15" id="KW-1133">Transmembrane helix</keyword>
<feature type="transmembrane region" description="Helical" evidence="15">
    <location>
        <begin position="181"/>
        <end position="205"/>
    </location>
</feature>
<keyword evidence="8 16" id="KW-0732">Signal</keyword>
<keyword evidence="5" id="KW-0964">Secreted</keyword>
<dbReference type="PROSITE" id="PS52012">
    <property type="entry name" value="CFEM"/>
    <property type="match status" value="1"/>
</dbReference>
<comment type="similarity">
    <text evidence="13">Belongs to the SAT4 family.</text>
</comment>
<evidence type="ECO:0000256" key="8">
    <source>
        <dbReference type="ARBA" id="ARBA00022729"/>
    </source>
</evidence>
<evidence type="ECO:0000313" key="19">
    <source>
        <dbReference type="Proteomes" id="UP000800082"/>
    </source>
</evidence>
<feature type="signal peptide" evidence="16">
    <location>
        <begin position="1"/>
        <end position="19"/>
    </location>
</feature>
<dbReference type="InterPro" id="IPR052337">
    <property type="entry name" value="SAT4-like"/>
</dbReference>
<evidence type="ECO:0000256" key="9">
    <source>
        <dbReference type="ARBA" id="ARBA00022989"/>
    </source>
</evidence>
<sequence length="372" mass="39989">MKASIVLFALQCITSAVFAQNSTLASGLDALPPCALTCLVTAASESPCQPTNSTCTCTNALYQSAVETCVSQSCTVKEGLTTKNATSTLCGVPRRDREATLNGIVIGLAVVSTLIVFTRIVGKMTQLIPNQDLGADDVCLLVTLCLSLTASTVISAGAGTSGLGRDIWTLEFQQITDFARWFYITQILYFAELPFLKLSLTFFYLRIFVGTGVTRLLWVAVAVNTAIGIAFTLACIFQCQPISHTWTSWDGVDTGGKCIDNNALAWANAAVSIAMDLVMLVIPLSQVAMLNMALKKKIAVSAMFVVGTFVTIVSVLRLQSLVTFSKSANPTWDQWVLTVWSIVEVNMGFICLCMPALRSILVRLLPEVFGST</sequence>
<evidence type="ECO:0000256" key="12">
    <source>
        <dbReference type="ARBA" id="ARBA00023288"/>
    </source>
</evidence>
<dbReference type="EMBL" id="ML979015">
    <property type="protein sequence ID" value="KAF1922778.1"/>
    <property type="molecule type" value="Genomic_DNA"/>
</dbReference>
<comment type="subcellular location">
    <subcellularLocation>
        <location evidence="2">Membrane</location>
        <topology evidence="2">Lipid-anchor</topology>
        <topology evidence="2">GPI-anchor</topology>
    </subcellularLocation>
    <subcellularLocation>
        <location evidence="1">Membrane</location>
        <topology evidence="1">Multi-pass membrane protein</topology>
    </subcellularLocation>
    <subcellularLocation>
        <location evidence="3">Secreted</location>
    </subcellularLocation>
</comment>
<dbReference type="OrthoDB" id="2496787at2759"/>
<feature type="transmembrane region" description="Helical" evidence="15">
    <location>
        <begin position="99"/>
        <end position="117"/>
    </location>
</feature>
<protein>
    <recommendedName>
        <fullName evidence="17">CFEM domain-containing protein</fullName>
    </recommendedName>
</protein>
<comment type="similarity">
    <text evidence="4">Belongs to the RBT5 family.</text>
</comment>
<accession>A0A6A5R6F9</accession>
<keyword evidence="7 15" id="KW-0812">Transmembrane</keyword>
<dbReference type="InterPro" id="IPR008427">
    <property type="entry name" value="Extracellular_membr_CFEM_dom"/>
</dbReference>
<dbReference type="PANTHER" id="PTHR33048">
    <property type="entry name" value="PTH11-LIKE INTEGRAL MEMBRANE PROTEIN (AFU_ORTHOLOGUE AFUA_5G11245)"/>
    <property type="match status" value="1"/>
</dbReference>
<feature type="transmembrane region" description="Helical" evidence="15">
    <location>
        <begin position="336"/>
        <end position="357"/>
    </location>
</feature>
<evidence type="ECO:0000256" key="1">
    <source>
        <dbReference type="ARBA" id="ARBA00004141"/>
    </source>
</evidence>
<evidence type="ECO:0000256" key="14">
    <source>
        <dbReference type="PROSITE-ProRule" id="PRU01356"/>
    </source>
</evidence>
<feature type="transmembrane region" description="Helical" evidence="15">
    <location>
        <begin position="298"/>
        <end position="316"/>
    </location>
</feature>
<feature type="disulfide bond" evidence="14">
    <location>
        <begin position="48"/>
        <end position="55"/>
    </location>
</feature>
<evidence type="ECO:0000256" key="11">
    <source>
        <dbReference type="ARBA" id="ARBA00023157"/>
    </source>
</evidence>
<feature type="transmembrane region" description="Helical" evidence="15">
    <location>
        <begin position="138"/>
        <end position="161"/>
    </location>
</feature>
<feature type="domain" description="CFEM" evidence="17">
    <location>
        <begin position="6"/>
        <end position="117"/>
    </location>
</feature>
<evidence type="ECO:0000256" key="13">
    <source>
        <dbReference type="ARBA" id="ARBA00038359"/>
    </source>
</evidence>
<keyword evidence="19" id="KW-1185">Reference proteome</keyword>
<keyword evidence="6" id="KW-0336">GPI-anchor</keyword>
<dbReference type="Proteomes" id="UP000800082">
    <property type="component" value="Unassembled WGS sequence"/>
</dbReference>
<keyword evidence="12" id="KW-0449">Lipoprotein</keyword>
<dbReference type="Pfam" id="PF05730">
    <property type="entry name" value="CFEM"/>
    <property type="match status" value="1"/>
</dbReference>
<keyword evidence="11 14" id="KW-1015">Disulfide bond</keyword>
<evidence type="ECO:0000259" key="17">
    <source>
        <dbReference type="PROSITE" id="PS52012"/>
    </source>
</evidence>
<dbReference type="GeneID" id="54344870"/>
<feature type="disulfide bond" evidence="14">
    <location>
        <begin position="57"/>
        <end position="90"/>
    </location>
</feature>
<dbReference type="PANTHER" id="PTHR33048:SF143">
    <property type="entry name" value="EXTRACELLULAR MEMBRANE PROTEIN CFEM DOMAIN-CONTAINING PROTEIN-RELATED"/>
    <property type="match status" value="1"/>
</dbReference>
<keyword evidence="10 15" id="KW-0472">Membrane</keyword>
<proteinExistence type="inferred from homology"/>
<feature type="non-terminal residue" evidence="18">
    <location>
        <position position="372"/>
    </location>
</feature>
<evidence type="ECO:0000256" key="15">
    <source>
        <dbReference type="SAM" id="Phobius"/>
    </source>
</evidence>
<dbReference type="Pfam" id="PF20684">
    <property type="entry name" value="Fung_rhodopsin"/>
    <property type="match status" value="1"/>
</dbReference>
<feature type="transmembrane region" description="Helical" evidence="15">
    <location>
        <begin position="217"/>
        <end position="243"/>
    </location>
</feature>
<keyword evidence="6" id="KW-0325">Glycoprotein</keyword>
<dbReference type="InterPro" id="IPR049326">
    <property type="entry name" value="Rhodopsin_dom_fungi"/>
</dbReference>
<evidence type="ECO:0000256" key="5">
    <source>
        <dbReference type="ARBA" id="ARBA00022525"/>
    </source>
</evidence>
<gene>
    <name evidence="18" type="ORF">M421DRAFT_11372</name>
</gene>
<dbReference type="AlphaFoldDB" id="A0A6A5R6F9"/>
<dbReference type="RefSeq" id="XP_033443031.1">
    <property type="nucleotide sequence ID" value="XM_033587224.1"/>
</dbReference>
<name>A0A6A5R6F9_9PLEO</name>
<feature type="disulfide bond" evidence="14">
    <location>
        <begin position="34"/>
        <end position="74"/>
    </location>
</feature>
<reference evidence="18" key="1">
    <citation type="journal article" date="2020" name="Stud. Mycol.">
        <title>101 Dothideomycetes genomes: a test case for predicting lifestyles and emergence of pathogens.</title>
        <authorList>
            <person name="Haridas S."/>
            <person name="Albert R."/>
            <person name="Binder M."/>
            <person name="Bloem J."/>
            <person name="Labutti K."/>
            <person name="Salamov A."/>
            <person name="Andreopoulos B."/>
            <person name="Baker S."/>
            <person name="Barry K."/>
            <person name="Bills G."/>
            <person name="Bluhm B."/>
            <person name="Cannon C."/>
            <person name="Castanera R."/>
            <person name="Culley D."/>
            <person name="Daum C."/>
            <person name="Ezra D."/>
            <person name="Gonzalez J."/>
            <person name="Henrissat B."/>
            <person name="Kuo A."/>
            <person name="Liang C."/>
            <person name="Lipzen A."/>
            <person name="Lutzoni F."/>
            <person name="Magnuson J."/>
            <person name="Mondo S."/>
            <person name="Nolan M."/>
            <person name="Ohm R."/>
            <person name="Pangilinan J."/>
            <person name="Park H.-J."/>
            <person name="Ramirez L."/>
            <person name="Alfaro M."/>
            <person name="Sun H."/>
            <person name="Tritt A."/>
            <person name="Yoshinaga Y."/>
            <person name="Zwiers L.-H."/>
            <person name="Turgeon B."/>
            <person name="Goodwin S."/>
            <person name="Spatafora J."/>
            <person name="Crous P."/>
            <person name="Grigoriev I."/>
        </authorList>
    </citation>
    <scope>NUCLEOTIDE SEQUENCE</scope>
    <source>
        <strain evidence="18">CBS 183.55</strain>
    </source>
</reference>
<evidence type="ECO:0000256" key="6">
    <source>
        <dbReference type="ARBA" id="ARBA00022622"/>
    </source>
</evidence>
<organism evidence="18 19">
    <name type="scientific">Didymella exigua CBS 183.55</name>
    <dbReference type="NCBI Taxonomy" id="1150837"/>
    <lineage>
        <taxon>Eukaryota</taxon>
        <taxon>Fungi</taxon>
        <taxon>Dikarya</taxon>
        <taxon>Ascomycota</taxon>
        <taxon>Pezizomycotina</taxon>
        <taxon>Dothideomycetes</taxon>
        <taxon>Pleosporomycetidae</taxon>
        <taxon>Pleosporales</taxon>
        <taxon>Pleosporineae</taxon>
        <taxon>Didymellaceae</taxon>
        <taxon>Didymella</taxon>
    </lineage>
</organism>
<evidence type="ECO:0000256" key="3">
    <source>
        <dbReference type="ARBA" id="ARBA00004613"/>
    </source>
</evidence>
<feature type="chain" id="PRO_5025460030" description="CFEM domain-containing protein" evidence="16">
    <location>
        <begin position="20"/>
        <end position="372"/>
    </location>
</feature>
<evidence type="ECO:0000256" key="7">
    <source>
        <dbReference type="ARBA" id="ARBA00022692"/>
    </source>
</evidence>
<feature type="transmembrane region" description="Helical" evidence="15">
    <location>
        <begin position="263"/>
        <end position="286"/>
    </location>
</feature>
<comment type="caution">
    <text evidence="14">Lacks conserved residue(s) required for the propagation of feature annotation.</text>
</comment>